<accession>A0AAD0YEL6</accession>
<dbReference type="Proteomes" id="UP000281741">
    <property type="component" value="Chromosome"/>
</dbReference>
<dbReference type="AlphaFoldDB" id="A0AAD0YEL6"/>
<name>A0AAD0YEL6_9FLAO</name>
<proteinExistence type="predicted"/>
<evidence type="ECO:0000313" key="1">
    <source>
        <dbReference type="EMBL" id="AZA88702.1"/>
    </source>
</evidence>
<evidence type="ECO:0000313" key="4">
    <source>
        <dbReference type="Proteomes" id="UP000281741"/>
    </source>
</evidence>
<protein>
    <submittedName>
        <fullName evidence="1">Uncharacterized protein</fullName>
    </submittedName>
</protein>
<keyword evidence="4" id="KW-1185">Reference proteome</keyword>
<sequence>MYKKSVSTIQLMNKTKFVPADFLRLFVRPALKNYQEPLHESERYIIRHFTKYLSVAFKVYCKILHFQKSFEYIKDGILFPQLNFLDWSHFIRDVK</sequence>
<dbReference type="EMBL" id="CP033915">
    <property type="protein sequence ID" value="AZA88702.1"/>
    <property type="molecule type" value="Genomic_DNA"/>
</dbReference>
<gene>
    <name evidence="1" type="ORF">EG349_18955</name>
    <name evidence="2" type="ORF">EG353_17670</name>
</gene>
<dbReference type="EMBL" id="CP033912">
    <property type="protein sequence ID" value="AZA97242.1"/>
    <property type="molecule type" value="Genomic_DNA"/>
</dbReference>
<evidence type="ECO:0000313" key="3">
    <source>
        <dbReference type="Proteomes" id="UP000274073"/>
    </source>
</evidence>
<organism evidence="1 3">
    <name type="scientific">Chryseobacterium shandongense</name>
    <dbReference type="NCBI Taxonomy" id="1493872"/>
    <lineage>
        <taxon>Bacteria</taxon>
        <taxon>Pseudomonadati</taxon>
        <taxon>Bacteroidota</taxon>
        <taxon>Flavobacteriia</taxon>
        <taxon>Flavobacteriales</taxon>
        <taxon>Weeksellaceae</taxon>
        <taxon>Chryseobacterium group</taxon>
        <taxon>Chryseobacterium</taxon>
    </lineage>
</organism>
<reference evidence="3 4" key="1">
    <citation type="submission" date="2018-11" db="EMBL/GenBank/DDBJ databases">
        <title>Proposal to divide the Flavobacteriaceae and reorganize its genera based on Amino Acid Identity values calculated from whole genome sequences.</title>
        <authorList>
            <person name="Nicholson A.C."/>
            <person name="Gulvik C.A."/>
            <person name="Whitney A.M."/>
            <person name="Humrighouse B.W."/>
            <person name="Bell M."/>
            <person name="Holmes B."/>
            <person name="Steigerwalt A.G."/>
            <person name="Villarma A."/>
            <person name="Sheth M."/>
            <person name="Batra D."/>
            <person name="Pryor J."/>
            <person name="Bernardet J.-F."/>
            <person name="Hugo C."/>
            <person name="Kampfer P."/>
            <person name="Newman J."/>
            <person name="McQuiston J.R."/>
        </authorList>
    </citation>
    <scope>NUCLEOTIDE SEQUENCE [LARGE SCALE GENOMIC DNA]</scope>
    <source>
        <strain evidence="1 3">G0207</strain>
        <strain evidence="2 4">H5143</strain>
    </source>
</reference>
<dbReference type="Proteomes" id="UP000274073">
    <property type="component" value="Chromosome"/>
</dbReference>
<evidence type="ECO:0000313" key="2">
    <source>
        <dbReference type="EMBL" id="AZA97242.1"/>
    </source>
</evidence>